<sequence>MSVAARAGSTPATGSATEPVLPPAGNTQQRVHADQSQVMPSPSTGAQPTRDEGEGHTAAPLQALASSFLSSVTLSSEPRADLSASHLPSPVFDNFPENAKWIQEQYNVLASQGVPSTYQFLWKKLLSDWVSLERALGFGYMSSGFPAAGRSVEIGDWIQRARKGVVTPHKMQAMHETFKTRWTPWWSSCNPPWRPRDKDGHPAIGGGQSEDWTSMFIPSEKSM</sequence>
<accession>A0A9P3LLZ3</accession>
<feature type="region of interest" description="Disordered" evidence="1">
    <location>
        <begin position="200"/>
        <end position="223"/>
    </location>
</feature>
<feature type="region of interest" description="Disordered" evidence="1">
    <location>
        <begin position="1"/>
        <end position="57"/>
    </location>
</feature>
<organism evidence="2 3">
    <name type="scientific">Phanerochaete sordida</name>
    <dbReference type="NCBI Taxonomy" id="48140"/>
    <lineage>
        <taxon>Eukaryota</taxon>
        <taxon>Fungi</taxon>
        <taxon>Dikarya</taxon>
        <taxon>Basidiomycota</taxon>
        <taxon>Agaricomycotina</taxon>
        <taxon>Agaricomycetes</taxon>
        <taxon>Polyporales</taxon>
        <taxon>Phanerochaetaceae</taxon>
        <taxon>Phanerochaete</taxon>
    </lineage>
</organism>
<gene>
    <name evidence="2" type="ORF">PsYK624_163090</name>
</gene>
<dbReference type="AlphaFoldDB" id="A0A9P3LLZ3"/>
<feature type="compositionally biased region" description="Polar residues" evidence="1">
    <location>
        <begin position="25"/>
        <end position="47"/>
    </location>
</feature>
<evidence type="ECO:0000313" key="3">
    <source>
        <dbReference type="Proteomes" id="UP000703269"/>
    </source>
</evidence>
<protein>
    <submittedName>
        <fullName evidence="2">Uncharacterized protein</fullName>
    </submittedName>
</protein>
<evidence type="ECO:0000256" key="1">
    <source>
        <dbReference type="SAM" id="MobiDB-lite"/>
    </source>
</evidence>
<dbReference type="Proteomes" id="UP000703269">
    <property type="component" value="Unassembled WGS sequence"/>
</dbReference>
<name>A0A9P3LLZ3_9APHY</name>
<comment type="caution">
    <text evidence="2">The sequence shown here is derived from an EMBL/GenBank/DDBJ whole genome shotgun (WGS) entry which is preliminary data.</text>
</comment>
<dbReference type="OrthoDB" id="2746120at2759"/>
<dbReference type="EMBL" id="BPQB01000130">
    <property type="protein sequence ID" value="GJF00032.1"/>
    <property type="molecule type" value="Genomic_DNA"/>
</dbReference>
<keyword evidence="3" id="KW-1185">Reference proteome</keyword>
<proteinExistence type="predicted"/>
<evidence type="ECO:0000313" key="2">
    <source>
        <dbReference type="EMBL" id="GJF00032.1"/>
    </source>
</evidence>
<reference evidence="2 3" key="1">
    <citation type="submission" date="2021-08" db="EMBL/GenBank/DDBJ databases">
        <title>Draft Genome Sequence of Phanerochaete sordida strain YK-624.</title>
        <authorList>
            <person name="Mori T."/>
            <person name="Dohra H."/>
            <person name="Suzuki T."/>
            <person name="Kawagishi H."/>
            <person name="Hirai H."/>
        </authorList>
    </citation>
    <scope>NUCLEOTIDE SEQUENCE [LARGE SCALE GENOMIC DNA]</scope>
    <source>
        <strain evidence="2 3">YK-624</strain>
    </source>
</reference>